<evidence type="ECO:0000313" key="4">
    <source>
        <dbReference type="Proteomes" id="UP000317243"/>
    </source>
</evidence>
<dbReference type="InterPro" id="IPR015943">
    <property type="entry name" value="WD40/YVTN_repeat-like_dom_sf"/>
</dbReference>
<dbReference type="AlphaFoldDB" id="A0A5C5VRM4"/>
<organism evidence="3 4">
    <name type="scientific">Thalassoglobus neptunius</name>
    <dbReference type="NCBI Taxonomy" id="1938619"/>
    <lineage>
        <taxon>Bacteria</taxon>
        <taxon>Pseudomonadati</taxon>
        <taxon>Planctomycetota</taxon>
        <taxon>Planctomycetia</taxon>
        <taxon>Planctomycetales</taxon>
        <taxon>Planctomycetaceae</taxon>
        <taxon>Thalassoglobus</taxon>
    </lineage>
</organism>
<reference evidence="3 4" key="1">
    <citation type="submission" date="2019-02" db="EMBL/GenBank/DDBJ databases">
        <title>Deep-cultivation of Planctomycetes and their phenomic and genomic characterization uncovers novel biology.</title>
        <authorList>
            <person name="Wiegand S."/>
            <person name="Jogler M."/>
            <person name="Boedeker C."/>
            <person name="Pinto D."/>
            <person name="Vollmers J."/>
            <person name="Rivas-Marin E."/>
            <person name="Kohn T."/>
            <person name="Peeters S.H."/>
            <person name="Heuer A."/>
            <person name="Rast P."/>
            <person name="Oberbeckmann S."/>
            <person name="Bunk B."/>
            <person name="Jeske O."/>
            <person name="Meyerdierks A."/>
            <person name="Storesund J.E."/>
            <person name="Kallscheuer N."/>
            <person name="Luecker S."/>
            <person name="Lage O.M."/>
            <person name="Pohl T."/>
            <person name="Merkel B.J."/>
            <person name="Hornburger P."/>
            <person name="Mueller R.-W."/>
            <person name="Bruemmer F."/>
            <person name="Labrenz M."/>
            <person name="Spormann A.M."/>
            <person name="Op Den Camp H."/>
            <person name="Overmann J."/>
            <person name="Amann R."/>
            <person name="Jetten M.S.M."/>
            <person name="Mascher T."/>
            <person name="Medema M.H."/>
            <person name="Devos D.P."/>
            <person name="Kaster A.-K."/>
            <person name="Ovreas L."/>
            <person name="Rohde M."/>
            <person name="Galperin M.Y."/>
            <person name="Jogler C."/>
        </authorList>
    </citation>
    <scope>NUCLEOTIDE SEQUENCE [LARGE SCALE GENOMIC DNA]</scope>
    <source>
        <strain evidence="3 4">KOR42</strain>
    </source>
</reference>
<name>A0A5C5VRM4_9PLAN</name>
<feature type="region of interest" description="Disordered" evidence="1">
    <location>
        <begin position="329"/>
        <end position="377"/>
    </location>
</feature>
<dbReference type="InterPro" id="IPR002372">
    <property type="entry name" value="PQQ_rpt_dom"/>
</dbReference>
<gene>
    <name evidence="3" type="primary">bamB_5</name>
    <name evidence="3" type="ORF">KOR42_48340</name>
</gene>
<proteinExistence type="predicted"/>
<keyword evidence="4" id="KW-1185">Reference proteome</keyword>
<comment type="caution">
    <text evidence="3">The sequence shown here is derived from an EMBL/GenBank/DDBJ whole genome shotgun (WGS) entry which is preliminary data.</text>
</comment>
<sequence length="377" mass="41399">MRCSVQYRVVFKDLLIVNACDETQALVAFDRTSGKEVWRAEGRLYEGSYSTPIIGTALEGSDEIIIPLADEIWGIDPLTGKLKWWVAESLGKYICTTPVVANGVVYVAASSKVIAIRLGGHGDVTRSHTVWSRNARLGVPSPVFDQGQLYWVGTNGIFTCADASTGKTLWRERIGRGSRNTTYASLTKAGNAWLSMSQQAGVIAFRLTPEFQEISVNLFTRDKSAFKSSLAVADSELFLRSDQFLYCIANGGIADLAQVESKSPKQNVKDAFGSIIERSRNPFQGRSGNSVGPAQLLMTFDVNNDDKISPQELAESPMSKFVQSMMMTRGDNNKDGFIDAKERARLQESMQTKPGEVIGRKNAANRPQRPPVVAEPK</sequence>
<dbReference type="PANTHER" id="PTHR34512">
    <property type="entry name" value="CELL SURFACE PROTEIN"/>
    <property type="match status" value="1"/>
</dbReference>
<dbReference type="Proteomes" id="UP000317243">
    <property type="component" value="Unassembled WGS sequence"/>
</dbReference>
<feature type="domain" description="Pyrrolo-quinoline quinone repeat" evidence="2">
    <location>
        <begin position="25"/>
        <end position="248"/>
    </location>
</feature>
<feature type="compositionally biased region" description="Basic and acidic residues" evidence="1">
    <location>
        <begin position="331"/>
        <end position="346"/>
    </location>
</feature>
<dbReference type="Gene3D" id="2.130.10.10">
    <property type="entry name" value="YVTN repeat-like/Quinoprotein amine dehydrogenase"/>
    <property type="match status" value="1"/>
</dbReference>
<protein>
    <submittedName>
        <fullName evidence="3">Outer membrane protein assembly factor BamB</fullName>
    </submittedName>
</protein>
<evidence type="ECO:0000259" key="2">
    <source>
        <dbReference type="Pfam" id="PF13360"/>
    </source>
</evidence>
<evidence type="ECO:0000256" key="1">
    <source>
        <dbReference type="SAM" id="MobiDB-lite"/>
    </source>
</evidence>
<dbReference type="EMBL" id="SIHI01000046">
    <property type="protein sequence ID" value="TWT41294.1"/>
    <property type="molecule type" value="Genomic_DNA"/>
</dbReference>
<dbReference type="InterPro" id="IPR011992">
    <property type="entry name" value="EF-hand-dom_pair"/>
</dbReference>
<dbReference type="InterPro" id="IPR011047">
    <property type="entry name" value="Quinoprotein_ADH-like_sf"/>
</dbReference>
<dbReference type="PROSITE" id="PS00018">
    <property type="entry name" value="EF_HAND_1"/>
    <property type="match status" value="1"/>
</dbReference>
<dbReference type="Gene3D" id="1.10.238.10">
    <property type="entry name" value="EF-hand"/>
    <property type="match status" value="1"/>
</dbReference>
<dbReference type="InterPro" id="IPR018247">
    <property type="entry name" value="EF_Hand_1_Ca_BS"/>
</dbReference>
<dbReference type="Pfam" id="PF13360">
    <property type="entry name" value="PQQ_2"/>
    <property type="match status" value="1"/>
</dbReference>
<evidence type="ECO:0000313" key="3">
    <source>
        <dbReference type="EMBL" id="TWT41294.1"/>
    </source>
</evidence>
<dbReference type="SUPFAM" id="SSF47473">
    <property type="entry name" value="EF-hand"/>
    <property type="match status" value="1"/>
</dbReference>
<accession>A0A5C5VRM4</accession>
<dbReference type="PANTHER" id="PTHR34512:SF30">
    <property type="entry name" value="OUTER MEMBRANE PROTEIN ASSEMBLY FACTOR BAMB"/>
    <property type="match status" value="1"/>
</dbReference>
<dbReference type="SUPFAM" id="SSF50998">
    <property type="entry name" value="Quinoprotein alcohol dehydrogenase-like"/>
    <property type="match status" value="1"/>
</dbReference>
<dbReference type="RefSeq" id="WP_197441484.1">
    <property type="nucleotide sequence ID" value="NZ_SIHI01000046.1"/>
</dbReference>